<dbReference type="GO" id="GO:0009055">
    <property type="term" value="F:electron transfer activity"/>
    <property type="evidence" value="ECO:0007669"/>
    <property type="project" value="InterPro"/>
</dbReference>
<gene>
    <name evidence="3" type="ORF">FSB_LOCUS42755</name>
</gene>
<evidence type="ECO:0000259" key="2">
    <source>
        <dbReference type="PROSITE" id="PS51485"/>
    </source>
</evidence>
<feature type="signal peptide" evidence="1">
    <location>
        <begin position="1"/>
        <end position="26"/>
    </location>
</feature>
<feature type="chain" id="PRO_5014899466" description="Phytocyanin domain-containing protein" evidence="1">
    <location>
        <begin position="27"/>
        <end position="143"/>
    </location>
</feature>
<accession>A0A2N9HT35</accession>
<evidence type="ECO:0000256" key="1">
    <source>
        <dbReference type="SAM" id="SignalP"/>
    </source>
</evidence>
<sequence length="143" mass="16269">MKMAFSYTAQGFILLLTASLLVVSEAETVVGGSEGWRFGFNYTDWALQNSPFYINDTLVFKYVPPSDTSFAPSVYLLPDLWSYIRCDFKRAKLLANPTQGSGEGFEFVLNQWRPYYFASSGHNGFHCSAGLMKFFAVPWPRWN</sequence>
<dbReference type="AlphaFoldDB" id="A0A2N9HT35"/>
<dbReference type="Gene3D" id="2.60.40.420">
    <property type="entry name" value="Cupredoxins - blue copper proteins"/>
    <property type="match status" value="1"/>
</dbReference>
<dbReference type="InterPro" id="IPR008972">
    <property type="entry name" value="Cupredoxin"/>
</dbReference>
<protein>
    <recommendedName>
        <fullName evidence="2">Phytocyanin domain-containing protein</fullName>
    </recommendedName>
</protein>
<dbReference type="SUPFAM" id="SSF49503">
    <property type="entry name" value="Cupredoxins"/>
    <property type="match status" value="1"/>
</dbReference>
<dbReference type="EMBL" id="OIVN01004001">
    <property type="protein sequence ID" value="SPD14873.1"/>
    <property type="molecule type" value="Genomic_DNA"/>
</dbReference>
<dbReference type="PANTHER" id="PTHR34052">
    <property type="entry name" value="GLYCINE-RICH PROTEIN-LIKE"/>
    <property type="match status" value="1"/>
</dbReference>
<organism evidence="3">
    <name type="scientific">Fagus sylvatica</name>
    <name type="common">Beechnut</name>
    <dbReference type="NCBI Taxonomy" id="28930"/>
    <lineage>
        <taxon>Eukaryota</taxon>
        <taxon>Viridiplantae</taxon>
        <taxon>Streptophyta</taxon>
        <taxon>Embryophyta</taxon>
        <taxon>Tracheophyta</taxon>
        <taxon>Spermatophyta</taxon>
        <taxon>Magnoliopsida</taxon>
        <taxon>eudicotyledons</taxon>
        <taxon>Gunneridae</taxon>
        <taxon>Pentapetalae</taxon>
        <taxon>rosids</taxon>
        <taxon>fabids</taxon>
        <taxon>Fagales</taxon>
        <taxon>Fagaceae</taxon>
        <taxon>Fagus</taxon>
    </lineage>
</organism>
<proteinExistence type="predicted"/>
<reference evidence="3" key="1">
    <citation type="submission" date="2018-02" db="EMBL/GenBank/DDBJ databases">
        <authorList>
            <person name="Cohen D.B."/>
            <person name="Kent A.D."/>
        </authorList>
    </citation>
    <scope>NUCLEOTIDE SEQUENCE</scope>
</reference>
<dbReference type="PANTHER" id="PTHR34052:SF2">
    <property type="entry name" value="PLASTOCYANIN-LIKE DOMAIN PROTEIN"/>
    <property type="match status" value="1"/>
</dbReference>
<dbReference type="PROSITE" id="PS51485">
    <property type="entry name" value="PHYTOCYANIN"/>
    <property type="match status" value="1"/>
</dbReference>
<feature type="domain" description="Phytocyanin" evidence="2">
    <location>
        <begin position="26"/>
        <end position="140"/>
    </location>
</feature>
<dbReference type="InterPro" id="IPR003245">
    <property type="entry name" value="Phytocyanin_dom"/>
</dbReference>
<keyword evidence="1" id="KW-0732">Signal</keyword>
<evidence type="ECO:0000313" key="3">
    <source>
        <dbReference type="EMBL" id="SPD14873.1"/>
    </source>
</evidence>
<name>A0A2N9HT35_FAGSY</name>